<dbReference type="AlphaFoldDB" id="A0A154P759"/>
<keyword evidence="2" id="KW-1185">Reference proteome</keyword>
<gene>
    <name evidence="1" type="ORF">WN55_08197</name>
</gene>
<accession>A0A154P759</accession>
<name>A0A154P759_DUFNO</name>
<evidence type="ECO:0000313" key="2">
    <source>
        <dbReference type="Proteomes" id="UP000076502"/>
    </source>
</evidence>
<reference evidence="1 2" key="1">
    <citation type="submission" date="2015-07" db="EMBL/GenBank/DDBJ databases">
        <title>The genome of Dufourea novaeangliae.</title>
        <authorList>
            <person name="Pan H."/>
            <person name="Kapheim K."/>
        </authorList>
    </citation>
    <scope>NUCLEOTIDE SEQUENCE [LARGE SCALE GENOMIC DNA]</scope>
    <source>
        <strain evidence="1">0120121106</strain>
        <tissue evidence="1">Whole body</tissue>
    </source>
</reference>
<protein>
    <submittedName>
        <fullName evidence="1">Uncharacterized protein</fullName>
    </submittedName>
</protein>
<sequence length="51" mass="6071">MGNCVEALIWEATEVIRRFKRTSVLTRLKRFFAGYRSTRTPWNEPSPRVSR</sequence>
<organism evidence="1 2">
    <name type="scientific">Dufourea novaeangliae</name>
    <name type="common">Sweat bee</name>
    <dbReference type="NCBI Taxonomy" id="178035"/>
    <lineage>
        <taxon>Eukaryota</taxon>
        <taxon>Metazoa</taxon>
        <taxon>Ecdysozoa</taxon>
        <taxon>Arthropoda</taxon>
        <taxon>Hexapoda</taxon>
        <taxon>Insecta</taxon>
        <taxon>Pterygota</taxon>
        <taxon>Neoptera</taxon>
        <taxon>Endopterygota</taxon>
        <taxon>Hymenoptera</taxon>
        <taxon>Apocrita</taxon>
        <taxon>Aculeata</taxon>
        <taxon>Apoidea</taxon>
        <taxon>Anthophila</taxon>
        <taxon>Halictidae</taxon>
        <taxon>Rophitinae</taxon>
        <taxon>Dufourea</taxon>
    </lineage>
</organism>
<dbReference type="EMBL" id="KQ434819">
    <property type="protein sequence ID" value="KZC06960.1"/>
    <property type="molecule type" value="Genomic_DNA"/>
</dbReference>
<evidence type="ECO:0000313" key="1">
    <source>
        <dbReference type="EMBL" id="KZC06960.1"/>
    </source>
</evidence>
<dbReference type="Proteomes" id="UP000076502">
    <property type="component" value="Unassembled WGS sequence"/>
</dbReference>
<proteinExistence type="predicted"/>